<sequence length="39" mass="4540">MITKNVNTSHRPKFDSNTTKSKYKEILFEVKSGRNTLIL</sequence>
<comment type="caution">
    <text evidence="1">The sequence shown here is derived from an EMBL/GenBank/DDBJ whole genome shotgun (WGS) entry which is preliminary data.</text>
</comment>
<dbReference type="Proteomes" id="UP000237000">
    <property type="component" value="Unassembled WGS sequence"/>
</dbReference>
<evidence type="ECO:0000313" key="2">
    <source>
        <dbReference type="Proteomes" id="UP000237000"/>
    </source>
</evidence>
<dbReference type="OrthoDB" id="10376017at2759"/>
<name>A0A2P5FLH1_TREOI</name>
<accession>A0A2P5FLH1</accession>
<keyword evidence="2" id="KW-1185">Reference proteome</keyword>
<protein>
    <submittedName>
        <fullName evidence="1">Uncharacterized protein</fullName>
    </submittedName>
</protein>
<dbReference type="EMBL" id="JXTC01000023">
    <property type="protein sequence ID" value="PON98603.1"/>
    <property type="molecule type" value="Genomic_DNA"/>
</dbReference>
<organism evidence="1 2">
    <name type="scientific">Trema orientale</name>
    <name type="common">Charcoal tree</name>
    <name type="synonym">Celtis orientalis</name>
    <dbReference type="NCBI Taxonomy" id="63057"/>
    <lineage>
        <taxon>Eukaryota</taxon>
        <taxon>Viridiplantae</taxon>
        <taxon>Streptophyta</taxon>
        <taxon>Embryophyta</taxon>
        <taxon>Tracheophyta</taxon>
        <taxon>Spermatophyta</taxon>
        <taxon>Magnoliopsida</taxon>
        <taxon>eudicotyledons</taxon>
        <taxon>Gunneridae</taxon>
        <taxon>Pentapetalae</taxon>
        <taxon>rosids</taxon>
        <taxon>fabids</taxon>
        <taxon>Rosales</taxon>
        <taxon>Cannabaceae</taxon>
        <taxon>Trema</taxon>
    </lineage>
</organism>
<gene>
    <name evidence="1" type="ORF">TorRG33x02_055030</name>
</gene>
<dbReference type="InParanoid" id="A0A2P5FLH1"/>
<dbReference type="AlphaFoldDB" id="A0A2P5FLH1"/>
<reference evidence="2" key="1">
    <citation type="submission" date="2016-06" db="EMBL/GenBank/DDBJ databases">
        <title>Parallel loss of symbiosis genes in relatives of nitrogen-fixing non-legume Parasponia.</title>
        <authorList>
            <person name="Van Velzen R."/>
            <person name="Holmer R."/>
            <person name="Bu F."/>
            <person name="Rutten L."/>
            <person name="Van Zeijl A."/>
            <person name="Liu W."/>
            <person name="Santuari L."/>
            <person name="Cao Q."/>
            <person name="Sharma T."/>
            <person name="Shen D."/>
            <person name="Roswanjaya Y."/>
            <person name="Wardhani T."/>
            <person name="Kalhor M.S."/>
            <person name="Jansen J."/>
            <person name="Van den Hoogen J."/>
            <person name="Gungor B."/>
            <person name="Hartog M."/>
            <person name="Hontelez J."/>
            <person name="Verver J."/>
            <person name="Yang W.-C."/>
            <person name="Schijlen E."/>
            <person name="Repin R."/>
            <person name="Schilthuizen M."/>
            <person name="Schranz E."/>
            <person name="Heidstra R."/>
            <person name="Miyata K."/>
            <person name="Fedorova E."/>
            <person name="Kohlen W."/>
            <person name="Bisseling T."/>
            <person name="Smit S."/>
            <person name="Geurts R."/>
        </authorList>
    </citation>
    <scope>NUCLEOTIDE SEQUENCE [LARGE SCALE GENOMIC DNA]</scope>
    <source>
        <strain evidence="2">cv. RG33-2</strain>
    </source>
</reference>
<evidence type="ECO:0000313" key="1">
    <source>
        <dbReference type="EMBL" id="PON98603.1"/>
    </source>
</evidence>
<proteinExistence type="predicted"/>